<dbReference type="GO" id="GO:0051233">
    <property type="term" value="C:spindle midzone"/>
    <property type="evidence" value="ECO:0000318"/>
    <property type="project" value="GO_Central"/>
</dbReference>
<dbReference type="HOGENOM" id="CLU_826881_0_0_1"/>
<protein>
    <recommendedName>
        <fullName evidence="11">Borealin N-terminal domain-containing protein</fullName>
    </recommendedName>
</protein>
<evidence type="ECO:0000256" key="5">
    <source>
        <dbReference type="ARBA" id="ARBA00022618"/>
    </source>
</evidence>
<dbReference type="eggNOG" id="ENOG502S9QE">
    <property type="taxonomic scope" value="Eukaryota"/>
</dbReference>
<comment type="similarity">
    <text evidence="3">Belongs to the borealin family.</text>
</comment>
<evidence type="ECO:0000256" key="4">
    <source>
        <dbReference type="ARBA" id="ARBA00022454"/>
    </source>
</evidence>
<gene>
    <name evidence="12" type="ordered locus">CND02700</name>
</gene>
<dbReference type="GO" id="GO:0000775">
    <property type="term" value="C:chromosome, centromeric region"/>
    <property type="evidence" value="ECO:0000318"/>
    <property type="project" value="GO_Central"/>
</dbReference>
<feature type="compositionally biased region" description="Low complexity" evidence="10">
    <location>
        <begin position="161"/>
        <end position="181"/>
    </location>
</feature>
<dbReference type="GO" id="GO:0005634">
    <property type="term" value="C:nucleus"/>
    <property type="evidence" value="ECO:0007669"/>
    <property type="project" value="UniProtKB-SubCell"/>
</dbReference>
<evidence type="ECO:0000313" key="12">
    <source>
        <dbReference type="EMBL" id="AAW43164.1"/>
    </source>
</evidence>
<keyword evidence="7" id="KW-0539">Nucleus</keyword>
<evidence type="ECO:0000259" key="11">
    <source>
        <dbReference type="Pfam" id="PF10444"/>
    </source>
</evidence>
<dbReference type="GO" id="GO:0051301">
    <property type="term" value="P:cell division"/>
    <property type="evidence" value="ECO:0007669"/>
    <property type="project" value="UniProtKB-KW"/>
</dbReference>
<feature type="domain" description="Borealin N-terminal" evidence="11">
    <location>
        <begin position="34"/>
        <end position="89"/>
    </location>
</feature>
<evidence type="ECO:0000256" key="2">
    <source>
        <dbReference type="ARBA" id="ARBA00004584"/>
    </source>
</evidence>
<feature type="compositionally biased region" description="Polar residues" evidence="10">
    <location>
        <begin position="189"/>
        <end position="198"/>
    </location>
</feature>
<evidence type="ECO:0000256" key="6">
    <source>
        <dbReference type="ARBA" id="ARBA00022776"/>
    </source>
</evidence>
<dbReference type="InParanoid" id="Q5KIJ8"/>
<evidence type="ECO:0000256" key="3">
    <source>
        <dbReference type="ARBA" id="ARBA00009914"/>
    </source>
</evidence>
<evidence type="ECO:0000256" key="1">
    <source>
        <dbReference type="ARBA" id="ARBA00004123"/>
    </source>
</evidence>
<dbReference type="GO" id="GO:0032133">
    <property type="term" value="C:chromosome passenger complex"/>
    <property type="evidence" value="ECO:0000318"/>
    <property type="project" value="GO_Central"/>
</dbReference>
<feature type="compositionally biased region" description="Polar residues" evidence="10">
    <location>
        <begin position="228"/>
        <end position="251"/>
    </location>
</feature>
<evidence type="ECO:0000313" key="13">
    <source>
        <dbReference type="Proteomes" id="UP000002149"/>
    </source>
</evidence>
<keyword evidence="8" id="KW-0131">Cell cycle</keyword>
<dbReference type="InterPro" id="IPR018851">
    <property type="entry name" value="Borealin_N"/>
</dbReference>
<feature type="compositionally biased region" description="Acidic residues" evidence="10">
    <location>
        <begin position="253"/>
        <end position="265"/>
    </location>
</feature>
<accession>Q5KIJ8</accession>
<keyword evidence="6" id="KW-0498">Mitosis</keyword>
<name>Q5KIJ8_CRYD1</name>
<dbReference type="PaxDb" id="214684-Q5KIJ8"/>
<keyword evidence="4" id="KW-0158">Chromosome</keyword>
<dbReference type="Proteomes" id="UP000002149">
    <property type="component" value="Chromosome 4"/>
</dbReference>
<reference evidence="12 13" key="1">
    <citation type="journal article" date="2005" name="Science">
        <title>The genome of the basidiomycetous yeast and human pathogen Cryptococcus neoformans.</title>
        <authorList>
            <person name="Loftus B.J."/>
            <person name="Fung E."/>
            <person name="Roncaglia P."/>
            <person name="Rowley D."/>
            <person name="Amedeo P."/>
            <person name="Bruno D."/>
            <person name="Vamathevan J."/>
            <person name="Miranda M."/>
            <person name="Anderson I.J."/>
            <person name="Fraser J.A."/>
            <person name="Allen J.E."/>
            <person name="Bosdet I.E."/>
            <person name="Brent M.R."/>
            <person name="Chiu R."/>
            <person name="Doering T.L."/>
            <person name="Donlin M.J."/>
            <person name="D'Souza C.A."/>
            <person name="Fox D.S."/>
            <person name="Grinberg V."/>
            <person name="Fu J."/>
            <person name="Fukushima M."/>
            <person name="Haas B.J."/>
            <person name="Huang J.C."/>
            <person name="Janbon G."/>
            <person name="Jones S.J."/>
            <person name="Koo H.L."/>
            <person name="Krzywinski M.I."/>
            <person name="Kwon-Chung J.K."/>
            <person name="Lengeler K.B."/>
            <person name="Maiti R."/>
            <person name="Marra M.A."/>
            <person name="Marra R.E."/>
            <person name="Mathewson C.A."/>
            <person name="Mitchell T.G."/>
            <person name="Pertea M."/>
            <person name="Riggs F.R."/>
            <person name="Salzberg S.L."/>
            <person name="Schein J.E."/>
            <person name="Shvartsbeyn A."/>
            <person name="Shin H."/>
            <person name="Shumway M."/>
            <person name="Specht C.A."/>
            <person name="Suh B.B."/>
            <person name="Tenney A."/>
            <person name="Utterback T.R."/>
            <person name="Wickes B.L."/>
            <person name="Wortman J.R."/>
            <person name="Wye N.H."/>
            <person name="Kronstad J.W."/>
            <person name="Lodge J.K."/>
            <person name="Heitman J."/>
            <person name="Davis R.W."/>
            <person name="Fraser C.M."/>
            <person name="Hyman R.W."/>
        </authorList>
    </citation>
    <scope>NUCLEOTIDE SEQUENCE [LARGE SCALE GENOMIC DNA]</scope>
    <source>
        <strain evidence="13">JEC21 / ATCC MYA-565</strain>
    </source>
</reference>
<evidence type="ECO:0000256" key="9">
    <source>
        <dbReference type="ARBA" id="ARBA00023328"/>
    </source>
</evidence>
<dbReference type="Pfam" id="PF10444">
    <property type="entry name" value="Nbl1_Borealin_N"/>
    <property type="match status" value="1"/>
</dbReference>
<feature type="region of interest" description="Disordered" evidence="10">
    <location>
        <begin position="107"/>
        <end position="323"/>
    </location>
</feature>
<dbReference type="KEGG" id="cne:CND02700"/>
<comment type="subcellular location">
    <subcellularLocation>
        <location evidence="2">Chromosome</location>
        <location evidence="2">Centromere</location>
    </subcellularLocation>
    <subcellularLocation>
        <location evidence="1">Nucleus</location>
    </subcellularLocation>
</comment>
<accession>Q55TT8</accession>
<dbReference type="AlphaFoldDB" id="Q5KIJ8"/>
<feature type="compositionally biased region" description="Basic and acidic residues" evidence="10">
    <location>
        <begin position="107"/>
        <end position="126"/>
    </location>
</feature>
<dbReference type="GO" id="GO:0000070">
    <property type="term" value="P:mitotic sister chromatid segregation"/>
    <property type="evidence" value="ECO:0000318"/>
    <property type="project" value="GO_Central"/>
</dbReference>
<feature type="region of interest" description="Disordered" evidence="10">
    <location>
        <begin position="1"/>
        <end position="28"/>
    </location>
</feature>
<keyword evidence="9" id="KW-0137">Centromere</keyword>
<keyword evidence="13" id="KW-1185">Reference proteome</keyword>
<keyword evidence="5" id="KW-0132">Cell division</keyword>
<dbReference type="OrthoDB" id="2392550at2759"/>
<feature type="compositionally biased region" description="Low complexity" evidence="10">
    <location>
        <begin position="211"/>
        <end position="226"/>
    </location>
</feature>
<evidence type="ECO:0000256" key="8">
    <source>
        <dbReference type="ARBA" id="ARBA00023306"/>
    </source>
</evidence>
<dbReference type="RefSeq" id="XP_570471.1">
    <property type="nucleotide sequence ID" value="XM_570471.2"/>
</dbReference>
<dbReference type="PANTHER" id="PTHR16040">
    <property type="entry name" value="AUSTRALIN, ISOFORM A-RELATED"/>
    <property type="match status" value="1"/>
</dbReference>
<dbReference type="EMBL" id="AE017344">
    <property type="protein sequence ID" value="AAW43164.1"/>
    <property type="molecule type" value="Genomic_DNA"/>
</dbReference>
<proteinExistence type="inferred from homology"/>
<evidence type="ECO:0000256" key="10">
    <source>
        <dbReference type="SAM" id="MobiDB-lite"/>
    </source>
</evidence>
<dbReference type="Gene3D" id="6.10.250.1900">
    <property type="match status" value="1"/>
</dbReference>
<organism evidence="12 13">
    <name type="scientific">Cryptococcus deneoformans (strain JEC21 / ATCC MYA-565)</name>
    <name type="common">Cryptococcus neoformans var. neoformans serotype D</name>
    <dbReference type="NCBI Taxonomy" id="214684"/>
    <lineage>
        <taxon>Eukaryota</taxon>
        <taxon>Fungi</taxon>
        <taxon>Dikarya</taxon>
        <taxon>Basidiomycota</taxon>
        <taxon>Agaricomycotina</taxon>
        <taxon>Tremellomycetes</taxon>
        <taxon>Tremellales</taxon>
        <taxon>Cryptococcaceae</taxon>
        <taxon>Cryptococcus</taxon>
        <taxon>Cryptococcus neoformans species complex</taxon>
    </lineage>
</organism>
<dbReference type="InterPro" id="IPR018867">
    <property type="entry name" value="Cell_div_borealin"/>
</dbReference>
<dbReference type="GeneID" id="3256843"/>
<dbReference type="OMA" id="RWPRKDE"/>
<evidence type="ECO:0000256" key="7">
    <source>
        <dbReference type="ARBA" id="ARBA00023242"/>
    </source>
</evidence>
<feature type="compositionally biased region" description="Polar residues" evidence="10">
    <location>
        <begin position="133"/>
        <end position="146"/>
    </location>
</feature>
<dbReference type="VEuPathDB" id="FungiDB:CND02700"/>
<dbReference type="PANTHER" id="PTHR16040:SF7">
    <property type="entry name" value="AUSTRALIN, ISOFORM A-RELATED"/>
    <property type="match status" value="1"/>
</dbReference>
<sequence>MSAKTVRSVHAAVTLSTPPPLSKHSRSAFSEAERQGLLQNFDLEVQDKLQYFRSMLKQTLDSFSLRGETEILSIPRELRTMTLGELEEKWGGGWAGTFHRIKTERFEVEEKEREEREEKGREEAVKGKRKRNIATTSRANSPARSTKNPRREAPTGPNRNAPSRATSSTAAARAKPAAMSKRTSKAIVASSSNSTSGLPQVHIFNPALPTAPFRSAGAGSAARPSPISKVTHSYSCSRELSDNSGSIISVNEDSLEGDEEEDDLPDPQAMEAKLLSQPEAKSPTSKSRSRKKRGPSLIFHQSFGAGKIISTPEPPSSLDSDEPLATIQLSDGREISFNPFSLTPGRVERELEEGGVSKEEKIRVQNEVHAEVVKSLQARMEKWKV</sequence>